<evidence type="ECO:0000256" key="7">
    <source>
        <dbReference type="ARBA" id="ARBA00022824"/>
    </source>
</evidence>
<evidence type="ECO:0000256" key="1">
    <source>
        <dbReference type="ARBA" id="ARBA00004477"/>
    </source>
</evidence>
<sequence length="972" mass="106970">MASLLSPVPQISRSNFDSGYRLPAPDSESAGSDADCQVRWDHSIHAPSPRPLKQQQPPPPTSSSPRSRSRSSCRTSRLCDGVSRCSPAMPDNLAAESSTAPNLDDHDSLRVLNRSPHPYHHQSAELPHSSERFVLYQEPHAHRNGAELLSPTRFPVLSNESSPASESGTEADDEHFLKGLPAPKAKLHKGLRGRNEVVSGTSTPIPSPAILEEDETKALSKALAKEDRAKRRALDVWRRNKIWVRRATEAGIVVALGCMVSSNHLVAPLVHVWRQDFELFGLLCGTLLAVYPVRAVAWAYRHRRPSRWIPFQIPSDFDPAPILYPPTITLLVFLLVSVDNPVAILPSIILAISSLPQALIPKLDYTASFDTLHWALSCLPLTWGPSKMNLAFTSADPLISQESLVLLYPLHQTLCIVLHHLTTTSLLTAELQLLSVALISILILAHSPQMQILKALLWVGGLGTLVFCGPVIRWGIALARIPRWRFRPGTSRPHQVWRDIRATLSWHLVKNEVRAIVYGSSERITYDPDSSDDGGSPVFESPKRHHTFGPISEATTTADGIGLSPKSDQDAAFRSPARRHTLTQLDKLERRSSMHTPSGRRKRTTSISMLPYLQLTYAQATIRKWIYALYVYASMLAVILLAVRWHIQNYALKGEEPIGWGLGYAFGGLPWFRFQVVNANLERWICLPELWPAGDAKQCGNGWVQHVRHDDFGEANTRLILTAYWLMIIAVGLVIVFRLKETYEVDTRRKVFHFMMVGMFLPATFIDPTYAALALALALAIFLILDLLRASQLPPLSKPIASFLAPYVDGRDFRGPVVISHIFLLIGCAIPLWLALAALPRTGSGYLAGWEIPTRDVSMVSGVVCVGLGDAAASLIGRRYGHRKWLWGGGKSLEGSAAFALAVFTGLEATALWLRLGGWPVSDDPPVGMLAGARNAGVCASMASLTEAVLTGGNDNVIVPVVLWTCVKSLGV</sequence>
<evidence type="ECO:0000256" key="6">
    <source>
        <dbReference type="ARBA" id="ARBA00022777"/>
    </source>
</evidence>
<comment type="similarity">
    <text evidence="2">Belongs to the polyprenol kinase family.</text>
</comment>
<comment type="caution">
    <text evidence="12">The sequence shown here is derived from an EMBL/GenBank/DDBJ whole genome shotgun (WGS) entry which is preliminary data.</text>
</comment>
<keyword evidence="6" id="KW-0418">Kinase</keyword>
<organism evidence="12 13">
    <name type="scientific">Purpureocillium lilacinum</name>
    <name type="common">Paecilomyces lilacinus</name>
    <dbReference type="NCBI Taxonomy" id="33203"/>
    <lineage>
        <taxon>Eukaryota</taxon>
        <taxon>Fungi</taxon>
        <taxon>Dikarya</taxon>
        <taxon>Ascomycota</taxon>
        <taxon>Pezizomycotina</taxon>
        <taxon>Sordariomycetes</taxon>
        <taxon>Hypocreomycetidae</taxon>
        <taxon>Hypocreales</taxon>
        <taxon>Ophiocordycipitaceae</taxon>
        <taxon>Purpureocillium</taxon>
    </lineage>
</organism>
<dbReference type="InterPro" id="IPR032974">
    <property type="entry name" value="Polypren_kinase"/>
</dbReference>
<evidence type="ECO:0000256" key="8">
    <source>
        <dbReference type="ARBA" id="ARBA00022989"/>
    </source>
</evidence>
<feature type="transmembrane region" description="Helical" evidence="11">
    <location>
        <begin position="455"/>
        <end position="476"/>
    </location>
</feature>
<keyword evidence="7" id="KW-0256">Endoplasmic reticulum</keyword>
<feature type="region of interest" description="Disordered" evidence="10">
    <location>
        <begin position="1"/>
        <end position="126"/>
    </location>
</feature>
<reference evidence="12 13" key="1">
    <citation type="journal article" date="2024" name="Microbiol. Resour. Announc.">
        <title>Genome annotations for the ascomycete fungi Trichoderma harzianum, Trichoderma aggressivum, and Purpureocillium lilacinum.</title>
        <authorList>
            <person name="Beijen E.P.W."/>
            <person name="Ohm R.A."/>
        </authorList>
    </citation>
    <scope>NUCLEOTIDE SEQUENCE [LARGE SCALE GENOMIC DNA]</scope>
    <source>
        <strain evidence="12 13">CBS 150709</strain>
    </source>
</reference>
<dbReference type="PANTHER" id="PTHR13205:SF15">
    <property type="entry name" value="DOLICHOL KINASE"/>
    <property type="match status" value="1"/>
</dbReference>
<evidence type="ECO:0000256" key="10">
    <source>
        <dbReference type="SAM" id="MobiDB-lite"/>
    </source>
</evidence>
<protein>
    <recommendedName>
        <fullName evidence="3">dolichol kinase</fullName>
        <ecNumber evidence="3">2.7.1.108</ecNumber>
    </recommendedName>
</protein>
<evidence type="ECO:0000256" key="2">
    <source>
        <dbReference type="ARBA" id="ARBA00010794"/>
    </source>
</evidence>
<dbReference type="EC" id="2.7.1.108" evidence="3"/>
<dbReference type="EMBL" id="JAWRVI010000005">
    <property type="protein sequence ID" value="KAK4093558.1"/>
    <property type="molecule type" value="Genomic_DNA"/>
</dbReference>
<evidence type="ECO:0000313" key="12">
    <source>
        <dbReference type="EMBL" id="KAK4093558.1"/>
    </source>
</evidence>
<evidence type="ECO:0000256" key="4">
    <source>
        <dbReference type="ARBA" id="ARBA00022679"/>
    </source>
</evidence>
<keyword evidence="5 11" id="KW-0812">Transmembrane</keyword>
<name>A0ABR0CCX6_PURLI</name>
<dbReference type="PANTHER" id="PTHR13205">
    <property type="entry name" value="TRANSMEMBRANE PROTEIN 15-RELATED"/>
    <property type="match status" value="1"/>
</dbReference>
<evidence type="ECO:0000256" key="11">
    <source>
        <dbReference type="SAM" id="Phobius"/>
    </source>
</evidence>
<evidence type="ECO:0000256" key="3">
    <source>
        <dbReference type="ARBA" id="ARBA00012132"/>
    </source>
</evidence>
<feature type="transmembrane region" description="Helical" evidence="11">
    <location>
        <begin position="719"/>
        <end position="739"/>
    </location>
</feature>
<keyword evidence="13" id="KW-1185">Reference proteome</keyword>
<feature type="transmembrane region" description="Helical" evidence="11">
    <location>
        <begin position="625"/>
        <end position="647"/>
    </location>
</feature>
<dbReference type="Proteomes" id="UP001287286">
    <property type="component" value="Unassembled WGS sequence"/>
</dbReference>
<keyword evidence="9 11" id="KW-0472">Membrane</keyword>
<feature type="compositionally biased region" description="Low complexity" evidence="10">
    <location>
        <begin position="63"/>
        <end position="79"/>
    </location>
</feature>
<feature type="region of interest" description="Disordered" evidence="10">
    <location>
        <begin position="182"/>
        <end position="208"/>
    </location>
</feature>
<keyword evidence="8 11" id="KW-1133">Transmembrane helix</keyword>
<feature type="region of interest" description="Disordered" evidence="10">
    <location>
        <begin position="527"/>
        <end position="576"/>
    </location>
</feature>
<evidence type="ECO:0000313" key="13">
    <source>
        <dbReference type="Proteomes" id="UP001287286"/>
    </source>
</evidence>
<accession>A0ABR0CCX6</accession>
<feature type="transmembrane region" description="Helical" evidence="11">
    <location>
        <begin position="817"/>
        <end position="839"/>
    </location>
</feature>
<gene>
    <name evidence="12" type="ORF">Purlil1_1892</name>
</gene>
<feature type="transmembrane region" description="Helical" evidence="11">
    <location>
        <begin position="279"/>
        <end position="300"/>
    </location>
</feature>
<feature type="transmembrane region" description="Helical" evidence="11">
    <location>
        <begin position="431"/>
        <end position="449"/>
    </location>
</feature>
<evidence type="ECO:0000256" key="9">
    <source>
        <dbReference type="ARBA" id="ARBA00023136"/>
    </source>
</evidence>
<comment type="subcellular location">
    <subcellularLocation>
        <location evidence="1">Endoplasmic reticulum membrane</location>
        <topology evidence="1">Multi-pass membrane protein</topology>
    </subcellularLocation>
</comment>
<evidence type="ECO:0000256" key="5">
    <source>
        <dbReference type="ARBA" id="ARBA00022692"/>
    </source>
</evidence>
<proteinExistence type="inferred from homology"/>
<keyword evidence="4" id="KW-0808">Transferase</keyword>
<feature type="transmembrane region" description="Helical" evidence="11">
    <location>
        <begin position="772"/>
        <end position="788"/>
    </location>
</feature>